<dbReference type="STRING" id="1093900.A0A507B723"/>
<sequence>MQYFNIFSTVPRSHADCLAPKWPQQTPPDKGVGGLNNFGESVSSVKFLVTSSSLTKDSMPAFVYKPLAAEGTKIRLLELLPGRGRIQCRMAPADLENLSQPYESLSYCWGDQTKQIAITLNGDDFEIGANLRAALKRLRFRNKCRVLWVDAICINQASVKEKNTQIPLMRYIYQRSSRTIVWLGEHDRKTARAVRIINFLGEWEKEHPELEATDYARWKALRRESFGKKPSPVGLLSLAWAQLERLRAIRGIYSVFERQWFKRVWIIQELAVSGEVVLVCGSYMIRWDVVDRAYAISSNRWDEDDYLANLIEQRRRYQLSAPATLADKILAAYSAEATNVKDRIYSVVGLVPEATAGMIPINVDYDGDVAELFRDTTRKCLEATGDASILSICFGDSEDRPVGTPSWVMRFIRNGRETVNHGLFAWSVSTDAQFTASQDSSCRPLFAGRDLLELSGYVLDTVTTVGPVFIVTLHIGVPRTPKEWVMEIETYLRWRAVAEVDSGHGYLTTSESMLNAFRHTICPDLRATSPDLTDEQHHDLFARVDNFLMTHFNPLMRRTEDGEMRLDVFKAVTAVVKLRLKVLMGDTTMGDEALDFTNALIMVGWRRIARGKAGYLGLVPQETRQGDQIVLLAGSDSPFILRPVGSRWRLVGDAHEADMYP</sequence>
<evidence type="ECO:0000313" key="2">
    <source>
        <dbReference type="EMBL" id="TPX15597.1"/>
    </source>
</evidence>
<dbReference type="GeneID" id="41971742"/>
<gene>
    <name evidence="2" type="ORF">E0L32_004295</name>
</gene>
<evidence type="ECO:0000259" key="1">
    <source>
        <dbReference type="Pfam" id="PF06985"/>
    </source>
</evidence>
<dbReference type="InParanoid" id="A0A507B723"/>
<evidence type="ECO:0000313" key="3">
    <source>
        <dbReference type="Proteomes" id="UP000319257"/>
    </source>
</evidence>
<dbReference type="RefSeq" id="XP_030997308.1">
    <property type="nucleotide sequence ID" value="XM_031138690.1"/>
</dbReference>
<dbReference type="PANTHER" id="PTHR24148:SF64">
    <property type="entry name" value="HETEROKARYON INCOMPATIBILITY DOMAIN-CONTAINING PROTEIN"/>
    <property type="match status" value="1"/>
</dbReference>
<keyword evidence="3" id="KW-1185">Reference proteome</keyword>
<feature type="domain" description="Heterokaryon incompatibility" evidence="1">
    <location>
        <begin position="102"/>
        <end position="269"/>
    </location>
</feature>
<dbReference type="Pfam" id="PF26639">
    <property type="entry name" value="Het-6_barrel"/>
    <property type="match status" value="1"/>
</dbReference>
<dbReference type="Proteomes" id="UP000319257">
    <property type="component" value="Unassembled WGS sequence"/>
</dbReference>
<dbReference type="InterPro" id="IPR052895">
    <property type="entry name" value="HetReg/Transcr_Mod"/>
</dbReference>
<proteinExistence type="predicted"/>
<comment type="caution">
    <text evidence="2">The sequence shown here is derived from an EMBL/GenBank/DDBJ whole genome shotgun (WGS) entry which is preliminary data.</text>
</comment>
<organism evidence="2 3">
    <name type="scientific">Thyridium curvatum</name>
    <dbReference type="NCBI Taxonomy" id="1093900"/>
    <lineage>
        <taxon>Eukaryota</taxon>
        <taxon>Fungi</taxon>
        <taxon>Dikarya</taxon>
        <taxon>Ascomycota</taxon>
        <taxon>Pezizomycotina</taxon>
        <taxon>Sordariomycetes</taxon>
        <taxon>Sordariomycetidae</taxon>
        <taxon>Thyridiales</taxon>
        <taxon>Thyridiaceae</taxon>
        <taxon>Thyridium</taxon>
    </lineage>
</organism>
<dbReference type="Pfam" id="PF06985">
    <property type="entry name" value="HET"/>
    <property type="match status" value="1"/>
</dbReference>
<accession>A0A507B723</accession>
<dbReference type="PANTHER" id="PTHR24148">
    <property type="entry name" value="ANKYRIN REPEAT DOMAIN-CONTAINING PROTEIN 39 HOMOLOG-RELATED"/>
    <property type="match status" value="1"/>
</dbReference>
<protein>
    <recommendedName>
        <fullName evidence="1">Heterokaryon incompatibility domain-containing protein</fullName>
    </recommendedName>
</protein>
<dbReference type="InterPro" id="IPR010730">
    <property type="entry name" value="HET"/>
</dbReference>
<dbReference type="OrthoDB" id="2157530at2759"/>
<dbReference type="AlphaFoldDB" id="A0A507B723"/>
<name>A0A507B723_9PEZI</name>
<dbReference type="EMBL" id="SKBQ01000020">
    <property type="protein sequence ID" value="TPX15597.1"/>
    <property type="molecule type" value="Genomic_DNA"/>
</dbReference>
<reference evidence="2 3" key="1">
    <citation type="submission" date="2019-06" db="EMBL/GenBank/DDBJ databases">
        <title>Draft genome sequence of the filamentous fungus Phialemoniopsis curvata isolated from diesel fuel.</title>
        <authorList>
            <person name="Varaljay V.A."/>
            <person name="Lyon W.J."/>
            <person name="Crouch A.L."/>
            <person name="Drake C.E."/>
            <person name="Hollomon J.M."/>
            <person name="Nadeau L.J."/>
            <person name="Nunn H.S."/>
            <person name="Stevenson B.S."/>
            <person name="Bojanowski C.L."/>
            <person name="Crookes-Goodson W.J."/>
        </authorList>
    </citation>
    <scope>NUCLEOTIDE SEQUENCE [LARGE SCALE GENOMIC DNA]</scope>
    <source>
        <strain evidence="2 3">D216</strain>
    </source>
</reference>